<dbReference type="AlphaFoldDB" id="A0A4Y8SAL5"/>
<reference evidence="1 2" key="1">
    <citation type="journal article" date="2017" name="Int. J. Syst. Evol. Microbiol.">
        <title>Mucilaginibacterpsychrotolerans sp. nov., isolated from peatlands.</title>
        <authorList>
            <person name="Deng Y."/>
            <person name="Shen L."/>
            <person name="Xu B."/>
            <person name="Liu Y."/>
            <person name="Gu Z."/>
            <person name="Liu H."/>
            <person name="Zhou Y."/>
        </authorList>
    </citation>
    <scope>NUCLEOTIDE SEQUENCE [LARGE SCALE GENOMIC DNA]</scope>
    <source>
        <strain evidence="1 2">NH7-4</strain>
    </source>
</reference>
<dbReference type="RefSeq" id="WP_133233664.1">
    <property type="nucleotide sequence ID" value="NZ_SOZE01000022.1"/>
</dbReference>
<accession>A0A4Y8SAL5</accession>
<dbReference type="PROSITE" id="PS51257">
    <property type="entry name" value="PROKAR_LIPOPROTEIN"/>
    <property type="match status" value="1"/>
</dbReference>
<name>A0A4Y8SAL5_9SPHI</name>
<sequence>MKIKSYILLFLVCAITAIGCTRNKEVPYEKKQKFEDYLRAKDVQLKGDVLVVALQPECECTAEHIKFTQELISSPKYSQYKKVVIVPDTTHSIIGKIKAAGLSSVRIVIDENQGLRRAGVVMSVDRVFLFNDDRIVKLSDMHLTKYKDLIQEYL</sequence>
<proteinExistence type="predicted"/>
<dbReference type="Proteomes" id="UP000297540">
    <property type="component" value="Unassembled WGS sequence"/>
</dbReference>
<protein>
    <submittedName>
        <fullName evidence="1">Uncharacterized protein</fullName>
    </submittedName>
</protein>
<evidence type="ECO:0000313" key="2">
    <source>
        <dbReference type="Proteomes" id="UP000297540"/>
    </source>
</evidence>
<organism evidence="1 2">
    <name type="scientific">Mucilaginibacter psychrotolerans</name>
    <dbReference type="NCBI Taxonomy" id="1524096"/>
    <lineage>
        <taxon>Bacteria</taxon>
        <taxon>Pseudomonadati</taxon>
        <taxon>Bacteroidota</taxon>
        <taxon>Sphingobacteriia</taxon>
        <taxon>Sphingobacteriales</taxon>
        <taxon>Sphingobacteriaceae</taxon>
        <taxon>Mucilaginibacter</taxon>
    </lineage>
</organism>
<gene>
    <name evidence="1" type="ORF">E2R66_19415</name>
</gene>
<comment type="caution">
    <text evidence="1">The sequence shown here is derived from an EMBL/GenBank/DDBJ whole genome shotgun (WGS) entry which is preliminary data.</text>
</comment>
<evidence type="ECO:0000313" key="1">
    <source>
        <dbReference type="EMBL" id="TFF35426.1"/>
    </source>
</evidence>
<keyword evidence="2" id="KW-1185">Reference proteome</keyword>
<dbReference type="EMBL" id="SOZE01000022">
    <property type="protein sequence ID" value="TFF35426.1"/>
    <property type="molecule type" value="Genomic_DNA"/>
</dbReference>